<reference evidence="2" key="1">
    <citation type="submission" date="2014-11" db="EMBL/GenBank/DDBJ databases">
        <title>Molecular phylogeny of cliff fern family Woodsiaceae with morphological implications.</title>
        <authorList>
            <person name="Shao Y.-Z."/>
            <person name="Wei R."/>
            <person name="Zhang X.-C."/>
        </authorList>
    </citation>
    <scope>NUCLEOTIDE SEQUENCE</scope>
</reference>
<sequence length="713" mass="75701">MYEDTNRGRILTGLVQAVQRRDRTDGVSAFADLALRPRASRQERQENVNAAIQSQTRNWFQSLSSEELASASQRADQVAEQRGYQPQIMRTNTYTQTAVAAATAGAGMRSVSPLFSDRFVYLPREVSLTGYPPGSDFFINLSAQPPLSAQIPPMFVPEYRSVYCHRFGHMSPHPIFPAGGPVPSASVVPLQGQFAPTPQPVSRAPAHAGPSMMSPPGQTETGGPGEGEQTTMDLDAGGSGDVEMGAGRGEGVVKREEDERMSQQQMEEQQRETEQRQEETEQPQQQEAGTHGQGQGPMQGQLQQSQPQFHPSSGSHFLPPPVSVSGSITDLLPIPQNANVAVPVPLPVAPVVPLPPRSPSACRSPLLPQMLTTMSGTHSVSVISPMMPQIPTAQGTQPPVARHPGQVEIPLRLPYPQPNVRSALALASPHSTGTVLRAGSPGSSQMEVPIDEIARRVRLPAPSVGGGTQQSPFFIGTGGTAATPPTTIPTTHFPPSPSAALVCSSNASRSPPSRYTAPVQFQGPPTAPLQCLPNLHQEISTAPLQPFPPQPQGISITALHSLPTPPQALTIPPTQAQCLPTPHPGIPTASPHYPTTQVRWETPASPLRARPMPPVMTPWPGYPLSAYPQFAGGPSGRGTGFESVAPQPARNSIPHRQSAGALFHRGPVGQRGRHSAGVLRERGSPSLGDRAVGKLTAYGRWGELCGCENAACS</sequence>
<proteinExistence type="predicted"/>
<dbReference type="AlphaFoldDB" id="A0A0K6S6T1"/>
<feature type="region of interest" description="Disordered" evidence="1">
    <location>
        <begin position="494"/>
        <end position="518"/>
    </location>
</feature>
<feature type="compositionally biased region" description="Polar residues" evidence="1">
    <location>
        <begin position="503"/>
        <end position="513"/>
    </location>
</feature>
<feature type="compositionally biased region" description="Basic and acidic residues" evidence="1">
    <location>
        <begin position="251"/>
        <end position="261"/>
    </location>
</feature>
<feature type="compositionally biased region" description="Basic and acidic residues" evidence="1">
    <location>
        <begin position="268"/>
        <end position="279"/>
    </location>
</feature>
<organism evidence="2">
    <name type="scientific">Chromera velia CCMP2878</name>
    <dbReference type="NCBI Taxonomy" id="1169474"/>
    <lineage>
        <taxon>Eukaryota</taxon>
        <taxon>Sar</taxon>
        <taxon>Alveolata</taxon>
        <taxon>Colpodellida</taxon>
        <taxon>Chromeraceae</taxon>
        <taxon>Chromera</taxon>
    </lineage>
</organism>
<dbReference type="EMBL" id="CDMZ01000628">
    <property type="protein sequence ID" value="CUC09347.1"/>
    <property type="molecule type" value="Genomic_DNA"/>
</dbReference>
<gene>
    <name evidence="2" type="ORF">Cvel_3744.t1.CR1</name>
</gene>
<feature type="compositionally biased region" description="Low complexity" evidence="1">
    <location>
        <begin position="298"/>
        <end position="316"/>
    </location>
</feature>
<name>A0A0K6S6T1_9ALVE</name>
<feature type="region of interest" description="Disordered" evidence="1">
    <location>
        <begin position="193"/>
        <end position="322"/>
    </location>
</feature>
<dbReference type="VEuPathDB" id="CryptoDB:Cvel_3744"/>
<evidence type="ECO:0000256" key="1">
    <source>
        <dbReference type="SAM" id="MobiDB-lite"/>
    </source>
</evidence>
<feature type="region of interest" description="Disordered" evidence="1">
    <location>
        <begin position="662"/>
        <end position="684"/>
    </location>
</feature>
<protein>
    <submittedName>
        <fullName evidence="2">Uncharacterized protein</fullName>
    </submittedName>
</protein>
<evidence type="ECO:0000313" key="2">
    <source>
        <dbReference type="EMBL" id="CUC09347.1"/>
    </source>
</evidence>
<accession>A0A0K6S6T1</accession>